<reference evidence="2 6" key="3">
    <citation type="submission" date="2019-11" db="EMBL/GenBank/DDBJ databases">
        <title>Genome-resolved metagenomics to study the prevalence of co-infection and intraspecific heterogeneity among plant pathogen metapopulations.</title>
        <authorList>
            <person name="Newberry E."/>
            <person name="Bhandari R."/>
            <person name="Kemble J."/>
            <person name="Sikora E."/>
            <person name="Potnis N."/>
        </authorList>
    </citation>
    <scope>NUCLEOTIDE SEQUENCE [LARGE SCALE GENOMIC DNA]</scope>
    <source>
        <strain evidence="2">Xp_Tom_Tuscaloosa_18b</strain>
    </source>
</reference>
<organism evidence="2 6">
    <name type="scientific">Xanthomonas perforans</name>
    <dbReference type="NCBI Taxonomy" id="442694"/>
    <lineage>
        <taxon>Bacteria</taxon>
        <taxon>Pseudomonadati</taxon>
        <taxon>Pseudomonadota</taxon>
        <taxon>Gammaproteobacteria</taxon>
        <taxon>Lysobacterales</taxon>
        <taxon>Lysobacteraceae</taxon>
        <taxon>Xanthomonas</taxon>
    </lineage>
</organism>
<dbReference type="KEGG" id="xpe:BJD13_15305"/>
<gene>
    <name evidence="3" type="ORF">DB769_10950</name>
    <name evidence="2" type="ORF">G3W61_17365</name>
    <name evidence="1" type="ORF">XP315_14120</name>
</gene>
<evidence type="ECO:0000313" key="4">
    <source>
        <dbReference type="Proteomes" id="UP000035369"/>
    </source>
</evidence>
<evidence type="ECO:0000313" key="3">
    <source>
        <dbReference type="EMBL" id="RXD53939.1"/>
    </source>
</evidence>
<dbReference type="Proteomes" id="UP000035369">
    <property type="component" value="Unassembled WGS sequence"/>
</dbReference>
<evidence type="ECO:0000313" key="6">
    <source>
        <dbReference type="Proteomes" id="UP000471082"/>
    </source>
</evidence>
<dbReference type="EMBL" id="JAAGYU010000094">
    <property type="protein sequence ID" value="NEL77997.1"/>
    <property type="molecule type" value="Genomic_DNA"/>
</dbReference>
<dbReference type="AlphaFoldDB" id="A0A0G9DMR2"/>
<reference evidence="3 5" key="2">
    <citation type="submission" date="2018-02" db="EMBL/GenBank/DDBJ databases">
        <title>Characterization of Xanthomonas diversity in transplant houses and field plants.</title>
        <authorList>
            <person name="Abrahamian P."/>
            <person name="Timilsina S."/>
            <person name="Minsavage G.V."/>
            <person name="Goss E.M."/>
            <person name="Jones J.B."/>
            <person name="Vallad G.E."/>
        </authorList>
    </citation>
    <scope>NUCLEOTIDE SEQUENCE [LARGE SCALE GENOMIC DNA]</scope>
    <source>
        <strain evidence="3 5">GEV2132</strain>
    </source>
</reference>
<dbReference type="EMBL" id="JZUY01000042">
    <property type="protein sequence ID" value="KLC04710.1"/>
    <property type="molecule type" value="Genomic_DNA"/>
</dbReference>
<protein>
    <submittedName>
        <fullName evidence="2">Uncharacterized protein</fullName>
    </submittedName>
</protein>
<evidence type="ECO:0000313" key="2">
    <source>
        <dbReference type="EMBL" id="NEL77997.1"/>
    </source>
</evidence>
<dbReference type="Proteomes" id="UP000471082">
    <property type="component" value="Unassembled WGS sequence"/>
</dbReference>
<name>A0A0G9DMR2_XANPE</name>
<reference evidence="1 4" key="1">
    <citation type="submission" date="2015-02" db="EMBL/GenBank/DDBJ databases">
        <title>Whole genome sequencing of multiple isolates of three species of pepper and tomato-infecting xanthomonads reveals genetic diversity in field strains and pinpoints effectors responsible for host specificity.</title>
        <authorList>
            <person name="Schwartz A."/>
            <person name="Dahlbeck D."/>
            <person name="Staskawicz B."/>
            <person name="Bart R."/>
            <person name="Potnis N."/>
            <person name="Minsavage G."/>
            <person name="Timilsina S."/>
            <person name="Goss E."/>
            <person name="Jones J."/>
            <person name="Vallad G."/>
            <person name="Barak J."/>
            <person name="Miller S."/>
            <person name="Ritchie D."/>
            <person name="Martins J.Jr."/>
            <person name="Patane J.S."/>
            <person name="Setubal J.C."/>
        </authorList>
    </citation>
    <scope>NUCLEOTIDE SEQUENCE [LARGE SCALE GENOMIC DNA]</scope>
    <source>
        <strain evidence="1 4">Xp3-15</strain>
    </source>
</reference>
<evidence type="ECO:0000313" key="1">
    <source>
        <dbReference type="EMBL" id="KLC04710.1"/>
    </source>
</evidence>
<proteinExistence type="predicted"/>
<sequence length="131" mass="14603">MQTFLEPVGSEVQWHEGADVTEIISTSSGLRIVVAAPAGVDRHLEIHFPFVRAFQVMDEGDMLEYWESPLTTGHVLYKVISGGWRDRTAGHFLHVTASLDSMQEWLIVSECLCVSVLSAYVPHLREFGDAS</sequence>
<dbReference type="Proteomes" id="UP000289372">
    <property type="component" value="Unassembled WGS sequence"/>
</dbReference>
<keyword evidence="4" id="KW-1185">Reference proteome</keyword>
<dbReference type="GeneID" id="61777224"/>
<dbReference type="EMBL" id="PUUL01000056">
    <property type="protein sequence ID" value="RXD53939.1"/>
    <property type="molecule type" value="Genomic_DNA"/>
</dbReference>
<dbReference type="RefSeq" id="WP_008576186.1">
    <property type="nucleotide sequence ID" value="NZ_CP018475.1"/>
</dbReference>
<accession>A0A0G9DMR2</accession>
<comment type="caution">
    <text evidence="2">The sequence shown here is derived from an EMBL/GenBank/DDBJ whole genome shotgun (WGS) entry which is preliminary data.</text>
</comment>
<evidence type="ECO:0000313" key="5">
    <source>
        <dbReference type="Proteomes" id="UP000289372"/>
    </source>
</evidence>